<dbReference type="GO" id="GO:0005886">
    <property type="term" value="C:plasma membrane"/>
    <property type="evidence" value="ECO:0007669"/>
    <property type="project" value="UniProtKB-SubCell"/>
</dbReference>
<proteinExistence type="inferred from homology"/>
<evidence type="ECO:0000256" key="4">
    <source>
        <dbReference type="ARBA" id="ARBA00022553"/>
    </source>
</evidence>
<dbReference type="CDD" id="cd00038">
    <property type="entry name" value="CAP_ED"/>
    <property type="match status" value="2"/>
</dbReference>
<evidence type="ECO:0000259" key="15">
    <source>
        <dbReference type="PROSITE" id="PS50042"/>
    </source>
</evidence>
<feature type="region of interest" description="Disordered" evidence="14">
    <location>
        <begin position="62"/>
        <end position="96"/>
    </location>
</feature>
<organism evidence="16 17">
    <name type="scientific">Phaetusa simplex</name>
    <name type="common">large-billed tern</name>
    <dbReference type="NCBI Taxonomy" id="297813"/>
    <lineage>
        <taxon>Eukaryota</taxon>
        <taxon>Metazoa</taxon>
        <taxon>Chordata</taxon>
        <taxon>Craniata</taxon>
        <taxon>Vertebrata</taxon>
        <taxon>Euteleostomi</taxon>
        <taxon>Archelosauria</taxon>
        <taxon>Archosauria</taxon>
        <taxon>Dinosauria</taxon>
        <taxon>Saurischia</taxon>
        <taxon>Theropoda</taxon>
        <taxon>Coelurosauria</taxon>
        <taxon>Aves</taxon>
        <taxon>Neognathae</taxon>
        <taxon>Neoaves</taxon>
        <taxon>Charadriiformes</taxon>
        <taxon>Laridae</taxon>
        <taxon>Phaetusa</taxon>
    </lineage>
</organism>
<comment type="caution">
    <text evidence="16">The sequence shown here is derived from an EMBL/GenBank/DDBJ whole genome shotgun (WGS) entry which is preliminary data.</text>
</comment>
<keyword evidence="5 13" id="KW-0116">cAMP-binding</keyword>
<keyword evidence="16" id="KW-0808">Transferase</keyword>
<keyword evidence="17" id="KW-1185">Reference proteome</keyword>
<keyword evidence="6" id="KW-0677">Repeat</keyword>
<evidence type="ECO:0000256" key="3">
    <source>
        <dbReference type="ARBA" id="ARBA00022475"/>
    </source>
</evidence>
<dbReference type="EMBL" id="VZZW01001443">
    <property type="protein sequence ID" value="NXW35532.1"/>
    <property type="molecule type" value="Genomic_DNA"/>
</dbReference>
<dbReference type="SUPFAM" id="SSF51206">
    <property type="entry name" value="cAMP-binding domain-like"/>
    <property type="match status" value="2"/>
</dbReference>
<dbReference type="AlphaFoldDB" id="A0A7L4BCK1"/>
<accession>A0A7L4BCK1</accession>
<evidence type="ECO:0000256" key="9">
    <source>
        <dbReference type="ARBA" id="ARBA00023136"/>
    </source>
</evidence>
<dbReference type="SMART" id="SM00394">
    <property type="entry name" value="RIIa"/>
    <property type="match status" value="1"/>
</dbReference>
<dbReference type="InterPro" id="IPR000595">
    <property type="entry name" value="cNMP-bd_dom"/>
</dbReference>
<evidence type="ECO:0000256" key="5">
    <source>
        <dbReference type="ARBA" id="ARBA00022566"/>
    </source>
</evidence>
<feature type="non-terminal residue" evidence="16">
    <location>
        <position position="1"/>
    </location>
</feature>
<feature type="domain" description="Cyclic nucleotide-binding" evidence="15">
    <location>
        <begin position="138"/>
        <end position="239"/>
    </location>
</feature>
<feature type="domain" description="Cyclic nucleotide-binding" evidence="15">
    <location>
        <begin position="265"/>
        <end position="386"/>
    </location>
</feature>
<keyword evidence="8" id="KW-0007">Acetylation</keyword>
<sequence length="391" mass="44053">AMAASSSSSEEERSLRECELYVQKHNIQQLLKDCIVQLCTVRPERPMGFLREYFERLEKEETKQLLNQQKSGSRSDSREDEISPPPPMNPVVKGRRRRGAISAEVYTEEDAASYVRKVIPKDYKTMAALAKAIEKNVLFAHLDDNERSDIFDAMFPVTYIAGETVIQQGNSQDTVGLCLSPCTALQVYVNNEWATSVGEGGSFGELALIYGTPRAATVKAKTNVKLWGIDRDSYRRILMASIFLADGSTLRKRKMYEEFLSKVSILESLDKWERLTVADALEPVQFEDGQKIVVQGEPGDEFFIILEGTAAVLQRRSENEEFVEVGRLAPSDYFGEIALLMNRPRAATVVARGLLKCVKLDRPRFERVLGPCSDILKRNIQQYNSFVSLSV</sequence>
<dbReference type="InterPro" id="IPR012198">
    <property type="entry name" value="cAMP_dep_PK_reg_su"/>
</dbReference>
<dbReference type="PANTHER" id="PTHR11635:SF129">
    <property type="entry name" value="CAMP-DEPENDENT PROTEIN KINASE TYPE I-ALPHA REGULATORY SUBUNIT"/>
    <property type="match status" value="1"/>
</dbReference>
<name>A0A7L4BCK1_9CHAR</name>
<dbReference type="Proteomes" id="UP000556165">
    <property type="component" value="Unassembled WGS sequence"/>
</dbReference>
<evidence type="ECO:0000256" key="10">
    <source>
        <dbReference type="ARBA" id="ARBA00023149"/>
    </source>
</evidence>
<dbReference type="InterPro" id="IPR003117">
    <property type="entry name" value="cAMP_dep_PK_reg_su_I/II_a/b"/>
</dbReference>
<comment type="subcellular location">
    <subcellularLocation>
        <location evidence="1">Cell membrane</location>
    </subcellularLocation>
</comment>
<keyword evidence="7 13" id="KW-0547">Nucleotide-binding</keyword>
<evidence type="ECO:0000256" key="8">
    <source>
        <dbReference type="ARBA" id="ARBA00022990"/>
    </source>
</evidence>
<reference evidence="16 17" key="1">
    <citation type="submission" date="2019-09" db="EMBL/GenBank/DDBJ databases">
        <title>Bird 10,000 Genomes (B10K) Project - Family phase.</title>
        <authorList>
            <person name="Zhang G."/>
        </authorList>
    </citation>
    <scope>NUCLEOTIDE SEQUENCE [LARGE SCALE GENOMIC DNA]</scope>
    <source>
        <strain evidence="16">B10K-DU-009-16</strain>
        <tissue evidence="16">Muscle</tissue>
    </source>
</reference>
<dbReference type="GO" id="GO:0005829">
    <property type="term" value="C:cytosol"/>
    <property type="evidence" value="ECO:0007669"/>
    <property type="project" value="TreeGrafter"/>
</dbReference>
<evidence type="ECO:0000256" key="12">
    <source>
        <dbReference type="ARBA" id="ARBA00039637"/>
    </source>
</evidence>
<keyword evidence="3" id="KW-1003">Cell membrane</keyword>
<dbReference type="SUPFAM" id="SSF47391">
    <property type="entry name" value="Dimerization-anchoring domain of cAMP-dependent PK regulatory subunit"/>
    <property type="match status" value="1"/>
</dbReference>
<dbReference type="Pfam" id="PF02197">
    <property type="entry name" value="RIIa"/>
    <property type="match status" value="1"/>
</dbReference>
<keyword evidence="4" id="KW-0597">Phosphoprotein</keyword>
<dbReference type="InterPro" id="IPR050503">
    <property type="entry name" value="cAMP-dep_PK_reg_su-like"/>
</dbReference>
<dbReference type="PROSITE" id="PS50042">
    <property type="entry name" value="CNMP_BINDING_3"/>
    <property type="match status" value="2"/>
</dbReference>
<dbReference type="PROSITE" id="PS00889">
    <property type="entry name" value="CNMP_BINDING_2"/>
    <property type="match status" value="2"/>
</dbReference>
<comment type="similarity">
    <text evidence="2">Belongs to the cAMP-dependent kinase regulatory chain family.</text>
</comment>
<dbReference type="GO" id="GO:0004862">
    <property type="term" value="F:cAMP-dependent protein kinase inhibitor activity"/>
    <property type="evidence" value="ECO:0007669"/>
    <property type="project" value="TreeGrafter"/>
</dbReference>
<dbReference type="Gene3D" id="2.60.120.10">
    <property type="entry name" value="Jelly Rolls"/>
    <property type="match status" value="2"/>
</dbReference>
<dbReference type="PANTHER" id="PTHR11635">
    <property type="entry name" value="CAMP-DEPENDENT PROTEIN KINASE REGULATORY CHAIN"/>
    <property type="match status" value="1"/>
</dbReference>
<dbReference type="InterPro" id="IPR014710">
    <property type="entry name" value="RmlC-like_jellyroll"/>
</dbReference>
<dbReference type="GO" id="GO:0030552">
    <property type="term" value="F:cAMP binding"/>
    <property type="evidence" value="ECO:0007669"/>
    <property type="project" value="UniProtKB-KW"/>
</dbReference>
<gene>
    <name evidence="16" type="primary">Prkar1a</name>
    <name evidence="16" type="ORF">PHASIM_R11155</name>
</gene>
<feature type="non-terminal residue" evidence="16">
    <location>
        <position position="391"/>
    </location>
</feature>
<evidence type="ECO:0000313" key="17">
    <source>
        <dbReference type="Proteomes" id="UP000556165"/>
    </source>
</evidence>
<evidence type="ECO:0000256" key="6">
    <source>
        <dbReference type="ARBA" id="ARBA00022737"/>
    </source>
</evidence>
<evidence type="ECO:0000256" key="11">
    <source>
        <dbReference type="ARBA" id="ARBA00023157"/>
    </source>
</evidence>
<dbReference type="FunFam" id="2.60.120.10:FF:000013">
    <property type="entry name" value="cAMP-dependent protein kinase type I regulatory subunit"/>
    <property type="match status" value="1"/>
</dbReference>
<dbReference type="SMART" id="SM00100">
    <property type="entry name" value="cNMP"/>
    <property type="match status" value="2"/>
</dbReference>
<keyword evidence="9" id="KW-0472">Membrane</keyword>
<evidence type="ECO:0000313" key="16">
    <source>
        <dbReference type="EMBL" id="NXW35532.1"/>
    </source>
</evidence>
<dbReference type="PRINTS" id="PR00103">
    <property type="entry name" value="CAMPKINASE"/>
</dbReference>
<dbReference type="Pfam" id="PF00027">
    <property type="entry name" value="cNMP_binding"/>
    <property type="match status" value="2"/>
</dbReference>
<dbReference type="GO" id="GO:0016301">
    <property type="term" value="F:kinase activity"/>
    <property type="evidence" value="ECO:0007669"/>
    <property type="project" value="UniProtKB-KW"/>
</dbReference>
<keyword evidence="10 13" id="KW-0114">cAMP</keyword>
<evidence type="ECO:0000256" key="7">
    <source>
        <dbReference type="ARBA" id="ARBA00022741"/>
    </source>
</evidence>
<dbReference type="CDD" id="cd12101">
    <property type="entry name" value="DD_RIalpha_PKA"/>
    <property type="match status" value="1"/>
</dbReference>
<dbReference type="InterPro" id="IPR018490">
    <property type="entry name" value="cNMP-bd_dom_sf"/>
</dbReference>
<feature type="binding site" evidence="13">
    <location>
        <position position="205"/>
    </location>
    <ligand>
        <name>3',5'-cyclic AMP</name>
        <dbReference type="ChEBI" id="CHEBI:58165"/>
        <label>1</label>
    </ligand>
</feature>
<protein>
    <recommendedName>
        <fullName evidence="12">cAMP-dependent protein kinase type I-alpha regulatory subunit</fullName>
    </recommendedName>
</protein>
<dbReference type="FunFam" id="1.20.890.10:FF:000001">
    <property type="entry name" value="cAMP-dependent protein kinase type I-alpha regulatory subunit"/>
    <property type="match status" value="1"/>
</dbReference>
<dbReference type="PIRSF" id="PIRSF000548">
    <property type="entry name" value="PK_regulatory"/>
    <property type="match status" value="1"/>
</dbReference>
<dbReference type="Gene3D" id="1.20.890.10">
    <property type="entry name" value="cAMP-dependent protein kinase regulatory subunit, dimerization-anchoring domain"/>
    <property type="match status" value="1"/>
</dbReference>
<dbReference type="GO" id="GO:0005952">
    <property type="term" value="C:cAMP-dependent protein kinase complex"/>
    <property type="evidence" value="ECO:0007669"/>
    <property type="project" value="InterPro"/>
</dbReference>
<evidence type="ECO:0000256" key="14">
    <source>
        <dbReference type="SAM" id="MobiDB-lite"/>
    </source>
</evidence>
<feature type="binding site" evidence="13">
    <location>
        <position position="336"/>
    </location>
    <ligand>
        <name>3',5'-cyclic AMP</name>
        <dbReference type="ChEBI" id="CHEBI:58165"/>
        <label>2</label>
    </ligand>
</feature>
<dbReference type="GO" id="GO:0034236">
    <property type="term" value="F:protein kinase A catalytic subunit binding"/>
    <property type="evidence" value="ECO:0007669"/>
    <property type="project" value="TreeGrafter"/>
</dbReference>
<feature type="binding site" evidence="13">
    <location>
        <position position="345"/>
    </location>
    <ligand>
        <name>3',5'-cyclic AMP</name>
        <dbReference type="ChEBI" id="CHEBI:58165"/>
        <label>2</label>
    </ligand>
</feature>
<evidence type="ECO:0000256" key="13">
    <source>
        <dbReference type="PIRSR" id="PIRSR000548-1"/>
    </source>
</evidence>
<keyword evidence="11" id="KW-1015">Disulfide bond</keyword>
<dbReference type="InterPro" id="IPR018488">
    <property type="entry name" value="cNMP-bd_CS"/>
</dbReference>
<keyword evidence="16" id="KW-0418">Kinase</keyword>
<dbReference type="FunFam" id="2.60.120.10:FF:000006">
    <property type="entry name" value="cAMP-dependent protein kinase type I-alpha regulatory subunit"/>
    <property type="match status" value="1"/>
</dbReference>
<feature type="binding site" evidence="13">
    <location>
        <position position="214"/>
    </location>
    <ligand>
        <name>3',5'-cyclic AMP</name>
        <dbReference type="ChEBI" id="CHEBI:58165"/>
        <label>1</label>
    </ligand>
</feature>
<dbReference type="PROSITE" id="PS00888">
    <property type="entry name" value="CNMP_BINDING_1"/>
    <property type="match status" value="1"/>
</dbReference>
<evidence type="ECO:0000256" key="2">
    <source>
        <dbReference type="ARBA" id="ARBA00005753"/>
    </source>
</evidence>
<evidence type="ECO:0000256" key="1">
    <source>
        <dbReference type="ARBA" id="ARBA00004236"/>
    </source>
</evidence>